<evidence type="ECO:0000313" key="1">
    <source>
        <dbReference type="EMBL" id="RMC12746.1"/>
    </source>
</evidence>
<gene>
    <name evidence="1" type="ORF">DUI87_10271</name>
</gene>
<dbReference type="AlphaFoldDB" id="A0A3M0KI62"/>
<reference evidence="1 2" key="1">
    <citation type="submission" date="2018-07" db="EMBL/GenBank/DDBJ databases">
        <title>A high quality draft genome assembly of the barn swallow (H. rustica rustica).</title>
        <authorList>
            <person name="Formenti G."/>
            <person name="Chiara M."/>
            <person name="Poveda L."/>
            <person name="Francoijs K.-J."/>
            <person name="Bonisoli-Alquati A."/>
            <person name="Canova L."/>
            <person name="Gianfranceschi L."/>
            <person name="Horner D.S."/>
            <person name="Saino N."/>
        </authorList>
    </citation>
    <scope>NUCLEOTIDE SEQUENCE [LARGE SCALE GENOMIC DNA]</scope>
    <source>
        <strain evidence="1">Chelidonia</strain>
        <tissue evidence="1">Blood</tissue>
    </source>
</reference>
<comment type="caution">
    <text evidence="1">The sequence shown here is derived from an EMBL/GenBank/DDBJ whole genome shotgun (WGS) entry which is preliminary data.</text>
</comment>
<keyword evidence="2" id="KW-1185">Reference proteome</keyword>
<protein>
    <submittedName>
        <fullName evidence="1">Uncharacterized protein</fullName>
    </submittedName>
</protein>
<dbReference type="EMBL" id="QRBI01000106">
    <property type="protein sequence ID" value="RMC12746.1"/>
    <property type="molecule type" value="Genomic_DNA"/>
</dbReference>
<sequence>MRSGKQQPALSEYPTCMAARTLSVTSTVVAKCPFGSNPLLMEVDSIFCHLSLNIHHQFHGLQQSRPTVHLVSYSELPKPGASFPEIAAEVPLVTPVEFGSYLQDQAADTFFLEGQ</sequence>
<proteinExistence type="predicted"/>
<dbReference type="Proteomes" id="UP000269221">
    <property type="component" value="Unassembled WGS sequence"/>
</dbReference>
<evidence type="ECO:0000313" key="2">
    <source>
        <dbReference type="Proteomes" id="UP000269221"/>
    </source>
</evidence>
<name>A0A3M0KI62_HIRRU</name>
<accession>A0A3M0KI62</accession>
<organism evidence="1 2">
    <name type="scientific">Hirundo rustica rustica</name>
    <dbReference type="NCBI Taxonomy" id="333673"/>
    <lineage>
        <taxon>Eukaryota</taxon>
        <taxon>Metazoa</taxon>
        <taxon>Chordata</taxon>
        <taxon>Craniata</taxon>
        <taxon>Vertebrata</taxon>
        <taxon>Euteleostomi</taxon>
        <taxon>Archelosauria</taxon>
        <taxon>Archosauria</taxon>
        <taxon>Dinosauria</taxon>
        <taxon>Saurischia</taxon>
        <taxon>Theropoda</taxon>
        <taxon>Coelurosauria</taxon>
        <taxon>Aves</taxon>
        <taxon>Neognathae</taxon>
        <taxon>Neoaves</taxon>
        <taxon>Telluraves</taxon>
        <taxon>Australaves</taxon>
        <taxon>Passeriformes</taxon>
        <taxon>Sylvioidea</taxon>
        <taxon>Hirundinidae</taxon>
        <taxon>Hirundo</taxon>
    </lineage>
</organism>